<dbReference type="InParanoid" id="A0A067M7B8"/>
<evidence type="ECO:0000313" key="2">
    <source>
        <dbReference type="EMBL" id="KDQ10605.1"/>
    </source>
</evidence>
<accession>A0A067M7B8</accession>
<sequence length="315" mass="34721">MSDQANIQAAEARIQHYVPINTKTEDKTARLLFAILEHAPRRALVAQEISSCGTDAQLKKLADRYINGLIVPMRTNGGKTPAFSLHTSLASATENELHNENIFEAAKKKQNYTKSRAFLRDGNRCVVTKLLDEQFEVQAQAGEECVKTIATHIMPLSLLPSNTSGAEIVRSSRIFEVLDRFSGVGLDNFNGDKINSLDNVITLKMDLHAFFEDLAIWFEAVQGEENAYLFRKLPNKYTGVADRTKIVFTTDRPDVPLPNPHYLAVHAACAKVVHASGVAEVIDKVLRGLEDLPVLSNDGSSSDLLRAALAMVAVY</sequence>
<gene>
    <name evidence="2" type="ORF">BOTBODRAFT_163721</name>
</gene>
<proteinExistence type="predicted"/>
<evidence type="ECO:0000313" key="3">
    <source>
        <dbReference type="Proteomes" id="UP000027195"/>
    </source>
</evidence>
<dbReference type="AlphaFoldDB" id="A0A067M7B8"/>
<dbReference type="Proteomes" id="UP000027195">
    <property type="component" value="Unassembled WGS sequence"/>
</dbReference>
<dbReference type="HOGENOM" id="CLU_049186_1_0_1"/>
<feature type="domain" description="HNH nuclease" evidence="1">
    <location>
        <begin position="125"/>
        <end position="218"/>
    </location>
</feature>
<keyword evidence="3" id="KW-1185">Reference proteome</keyword>
<reference evidence="3" key="1">
    <citation type="journal article" date="2014" name="Proc. Natl. Acad. Sci. U.S.A.">
        <title>Extensive sampling of basidiomycete genomes demonstrates inadequacy of the white-rot/brown-rot paradigm for wood decay fungi.</title>
        <authorList>
            <person name="Riley R."/>
            <person name="Salamov A.A."/>
            <person name="Brown D.W."/>
            <person name="Nagy L.G."/>
            <person name="Floudas D."/>
            <person name="Held B.W."/>
            <person name="Levasseur A."/>
            <person name="Lombard V."/>
            <person name="Morin E."/>
            <person name="Otillar R."/>
            <person name="Lindquist E.A."/>
            <person name="Sun H."/>
            <person name="LaButti K.M."/>
            <person name="Schmutz J."/>
            <person name="Jabbour D."/>
            <person name="Luo H."/>
            <person name="Baker S.E."/>
            <person name="Pisabarro A.G."/>
            <person name="Walton J.D."/>
            <person name="Blanchette R.A."/>
            <person name="Henrissat B."/>
            <person name="Martin F."/>
            <person name="Cullen D."/>
            <person name="Hibbett D.S."/>
            <person name="Grigoriev I.V."/>
        </authorList>
    </citation>
    <scope>NUCLEOTIDE SEQUENCE [LARGE SCALE GENOMIC DNA]</scope>
    <source>
        <strain evidence="3">FD-172 SS1</strain>
    </source>
</reference>
<dbReference type="InterPro" id="IPR003615">
    <property type="entry name" value="HNH_nuc"/>
</dbReference>
<name>A0A067M7B8_BOTB1</name>
<protein>
    <recommendedName>
        <fullName evidence="1">HNH nuclease domain-containing protein</fullName>
    </recommendedName>
</protein>
<dbReference type="EMBL" id="KL198066">
    <property type="protein sequence ID" value="KDQ10605.1"/>
    <property type="molecule type" value="Genomic_DNA"/>
</dbReference>
<evidence type="ECO:0000259" key="1">
    <source>
        <dbReference type="Pfam" id="PF13391"/>
    </source>
</evidence>
<dbReference type="STRING" id="930990.A0A067M7B8"/>
<dbReference type="Pfam" id="PF13391">
    <property type="entry name" value="HNH_2"/>
    <property type="match status" value="1"/>
</dbReference>
<dbReference type="OrthoDB" id="2104739at2759"/>
<organism evidence="2 3">
    <name type="scientific">Botryobasidium botryosum (strain FD-172 SS1)</name>
    <dbReference type="NCBI Taxonomy" id="930990"/>
    <lineage>
        <taxon>Eukaryota</taxon>
        <taxon>Fungi</taxon>
        <taxon>Dikarya</taxon>
        <taxon>Basidiomycota</taxon>
        <taxon>Agaricomycotina</taxon>
        <taxon>Agaricomycetes</taxon>
        <taxon>Cantharellales</taxon>
        <taxon>Botryobasidiaceae</taxon>
        <taxon>Botryobasidium</taxon>
    </lineage>
</organism>